<evidence type="ECO:0000313" key="2">
    <source>
        <dbReference type="EMBL" id="RHN67801.1"/>
    </source>
</evidence>
<reference evidence="2" key="1">
    <citation type="journal article" date="2018" name="Nat. Plants">
        <title>Whole-genome landscape of Medicago truncatula symbiotic genes.</title>
        <authorList>
            <person name="Pecrix Y."/>
            <person name="Gamas P."/>
            <person name="Carrere S."/>
        </authorList>
    </citation>
    <scope>NUCLEOTIDE SEQUENCE</scope>
    <source>
        <tissue evidence="2">Leaves</tissue>
    </source>
</reference>
<feature type="transmembrane region" description="Helical" evidence="1">
    <location>
        <begin position="21"/>
        <end position="41"/>
    </location>
</feature>
<comment type="caution">
    <text evidence="2">The sequence shown here is derived from an EMBL/GenBank/DDBJ whole genome shotgun (WGS) entry which is preliminary data.</text>
</comment>
<keyword evidence="1" id="KW-0812">Transmembrane</keyword>
<sequence length="42" mass="5006">MMKYGGNINLTTCIQVYILRFLLSLFHQPFLLIHIFLSFVFL</sequence>
<organism evidence="2">
    <name type="scientific">Medicago truncatula</name>
    <name type="common">Barrel medic</name>
    <name type="synonym">Medicago tribuloides</name>
    <dbReference type="NCBI Taxonomy" id="3880"/>
    <lineage>
        <taxon>Eukaryota</taxon>
        <taxon>Viridiplantae</taxon>
        <taxon>Streptophyta</taxon>
        <taxon>Embryophyta</taxon>
        <taxon>Tracheophyta</taxon>
        <taxon>Spermatophyta</taxon>
        <taxon>Magnoliopsida</taxon>
        <taxon>eudicotyledons</taxon>
        <taxon>Gunneridae</taxon>
        <taxon>Pentapetalae</taxon>
        <taxon>rosids</taxon>
        <taxon>fabids</taxon>
        <taxon>Fabales</taxon>
        <taxon>Fabaceae</taxon>
        <taxon>Papilionoideae</taxon>
        <taxon>50 kb inversion clade</taxon>
        <taxon>NPAAA clade</taxon>
        <taxon>Hologalegina</taxon>
        <taxon>IRL clade</taxon>
        <taxon>Trifolieae</taxon>
        <taxon>Medicago</taxon>
    </lineage>
</organism>
<accession>A0A396ISY0</accession>
<protein>
    <recommendedName>
        <fullName evidence="3">Transmembrane protein</fullName>
    </recommendedName>
</protein>
<keyword evidence="1" id="KW-0472">Membrane</keyword>
<proteinExistence type="predicted"/>
<evidence type="ECO:0008006" key="3">
    <source>
        <dbReference type="Google" id="ProtNLM"/>
    </source>
</evidence>
<gene>
    <name evidence="2" type="ORF">MtrunA17_Chr3g0106671</name>
</gene>
<name>A0A396ISY0_MEDTR</name>
<evidence type="ECO:0000256" key="1">
    <source>
        <dbReference type="SAM" id="Phobius"/>
    </source>
</evidence>
<dbReference type="Gramene" id="rna16037">
    <property type="protein sequence ID" value="RHN67801.1"/>
    <property type="gene ID" value="gene16037"/>
</dbReference>
<dbReference type="EMBL" id="PSQE01000003">
    <property type="protein sequence ID" value="RHN67801.1"/>
    <property type="molecule type" value="Genomic_DNA"/>
</dbReference>
<dbReference type="Proteomes" id="UP000265566">
    <property type="component" value="Chromosome 3"/>
</dbReference>
<keyword evidence="1" id="KW-1133">Transmembrane helix</keyword>
<dbReference type="AlphaFoldDB" id="A0A396ISY0"/>